<dbReference type="Proteomes" id="UP000770586">
    <property type="component" value="Unassembled WGS sequence"/>
</dbReference>
<gene>
    <name evidence="1" type="ORF">J2744_002911</name>
</gene>
<evidence type="ECO:0000313" key="1">
    <source>
        <dbReference type="EMBL" id="MBP1903207.1"/>
    </source>
</evidence>
<name>A0A8J7RTL4_9EURY</name>
<sequence length="365" mass="41687">MSDDGLQTVYIRHKIGVNADAIQWLYENHYFAIHYTETPITASKSEAQDHANSKQSTEWKMGNKLDWLKEWGQDGIIVGADYGTKNSTYKGGMRVGKVQPGTDITILAFQDNQFQDSVTVEPGTPEEKIYNDSDTSDEFRWLMDTVNDRGEDGYDEDKIRFLKALKIDEESADWVWYRDYPALLAVQPQGGTFSKWKQGADHLRAAFNQVEHLTEILDDPSYEQKAKLLAPGQLEILCNEFLRGKHDDYLQHLPVGRSLSDVDIISRQEPNGKRVLAQVTHADKTGKLTEKARDLIEYERGSTTSETHVMFFGPKGKESDLPSDVVEDIDEYVENRHVFEIMEKERPELVEEMLTVPPARKTPEP</sequence>
<accession>A0A8J7RTL4</accession>
<evidence type="ECO:0000313" key="2">
    <source>
        <dbReference type="Proteomes" id="UP000770586"/>
    </source>
</evidence>
<dbReference type="AlphaFoldDB" id="A0A8J7RTL4"/>
<dbReference type="EMBL" id="JAGGKE010000017">
    <property type="protein sequence ID" value="MBP1903207.1"/>
    <property type="molecule type" value="Genomic_DNA"/>
</dbReference>
<evidence type="ECO:0008006" key="3">
    <source>
        <dbReference type="Google" id="ProtNLM"/>
    </source>
</evidence>
<dbReference type="OrthoDB" id="350105at2157"/>
<protein>
    <recommendedName>
        <fullName evidence="3">Restriction endonuclease</fullName>
    </recommendedName>
</protein>
<reference evidence="1 2" key="1">
    <citation type="submission" date="2021-03" db="EMBL/GenBank/DDBJ databases">
        <title>Genomic Encyclopedia of Type Strains, Phase IV (KMG-IV): sequencing the most valuable type-strain genomes for metagenomic binning, comparative biology and taxonomic classification.</title>
        <authorList>
            <person name="Goeker M."/>
        </authorList>
    </citation>
    <scope>NUCLEOTIDE SEQUENCE [LARGE SCALE GENOMIC DNA]</scope>
    <source>
        <strain evidence="1 2">DSM 12287</strain>
    </source>
</reference>
<proteinExistence type="predicted"/>
<keyword evidence="2" id="KW-1185">Reference proteome</keyword>
<organism evidence="1 2">
    <name type="scientific">Halorubrum trapanicum</name>
    <dbReference type="NCBI Taxonomy" id="29284"/>
    <lineage>
        <taxon>Archaea</taxon>
        <taxon>Methanobacteriati</taxon>
        <taxon>Methanobacteriota</taxon>
        <taxon>Stenosarchaea group</taxon>
        <taxon>Halobacteria</taxon>
        <taxon>Halobacteriales</taxon>
        <taxon>Haloferacaceae</taxon>
        <taxon>Halorubrum</taxon>
    </lineage>
</organism>
<dbReference type="RefSeq" id="WP_210113927.1">
    <property type="nucleotide sequence ID" value="NZ_BAAADX010000012.1"/>
</dbReference>
<comment type="caution">
    <text evidence="1">The sequence shown here is derived from an EMBL/GenBank/DDBJ whole genome shotgun (WGS) entry which is preliminary data.</text>
</comment>